<name>A0A9Q1GSA9_9CARY</name>
<organism evidence="2 3">
    <name type="scientific">Carnegiea gigantea</name>
    <dbReference type="NCBI Taxonomy" id="171969"/>
    <lineage>
        <taxon>Eukaryota</taxon>
        <taxon>Viridiplantae</taxon>
        <taxon>Streptophyta</taxon>
        <taxon>Embryophyta</taxon>
        <taxon>Tracheophyta</taxon>
        <taxon>Spermatophyta</taxon>
        <taxon>Magnoliopsida</taxon>
        <taxon>eudicotyledons</taxon>
        <taxon>Gunneridae</taxon>
        <taxon>Pentapetalae</taxon>
        <taxon>Caryophyllales</taxon>
        <taxon>Cactineae</taxon>
        <taxon>Cactaceae</taxon>
        <taxon>Cactoideae</taxon>
        <taxon>Echinocereeae</taxon>
        <taxon>Carnegiea</taxon>
    </lineage>
</organism>
<reference evidence="2" key="1">
    <citation type="submission" date="2022-04" db="EMBL/GenBank/DDBJ databases">
        <title>Carnegiea gigantea Genome sequencing and assembly v2.</title>
        <authorList>
            <person name="Copetti D."/>
            <person name="Sanderson M.J."/>
            <person name="Burquez A."/>
            <person name="Wojciechowski M.F."/>
        </authorList>
    </citation>
    <scope>NUCLEOTIDE SEQUENCE</scope>
    <source>
        <strain evidence="2">SGP5-SGP5p</strain>
        <tissue evidence="2">Aerial part</tissue>
    </source>
</reference>
<evidence type="ECO:0000313" key="3">
    <source>
        <dbReference type="Proteomes" id="UP001153076"/>
    </source>
</evidence>
<feature type="region of interest" description="Disordered" evidence="1">
    <location>
        <begin position="1"/>
        <end position="25"/>
    </location>
</feature>
<keyword evidence="3" id="KW-1185">Reference proteome</keyword>
<proteinExistence type="predicted"/>
<dbReference type="EMBL" id="JAKOGI010001628">
    <property type="protein sequence ID" value="KAJ8424649.1"/>
    <property type="molecule type" value="Genomic_DNA"/>
</dbReference>
<gene>
    <name evidence="2" type="ORF">Cgig2_016918</name>
</gene>
<comment type="caution">
    <text evidence="2">The sequence shown here is derived from an EMBL/GenBank/DDBJ whole genome shotgun (WGS) entry which is preliminary data.</text>
</comment>
<evidence type="ECO:0000256" key="1">
    <source>
        <dbReference type="SAM" id="MobiDB-lite"/>
    </source>
</evidence>
<dbReference type="AlphaFoldDB" id="A0A9Q1GSA9"/>
<protein>
    <submittedName>
        <fullName evidence="2">Uncharacterized protein</fullName>
    </submittedName>
</protein>
<dbReference type="Proteomes" id="UP001153076">
    <property type="component" value="Unassembled WGS sequence"/>
</dbReference>
<sequence length="263" mass="29006">MTSSLIDEGPIVQHPRPPLVKGWRPRPRLAGPRSAVVFGPASLWQVSSRGEQGNLPEEDSVRVIHKLCEREWGRTRLCTVPFWPAGSQGAASPPPADARCRQPPVLEWHPRSRRPSTLPSLDLHKTKGKSALGRLSTLGVILKDQKAGHDKEEIEPIQRLPVVRLAPPPLEALHRLNCLSHELRDGLRLIILVYVELKVAGGPSLLGRGLLEEVPHRFSLIPVRNVPDLLGSLLNNMNKAERPSRTSKVAQLASCYKGTDVVP</sequence>
<evidence type="ECO:0000313" key="2">
    <source>
        <dbReference type="EMBL" id="KAJ8424649.1"/>
    </source>
</evidence>
<accession>A0A9Q1GSA9</accession>